<dbReference type="GO" id="GO:0030686">
    <property type="term" value="C:90S preribosome"/>
    <property type="evidence" value="ECO:0007669"/>
    <property type="project" value="TreeGrafter"/>
</dbReference>
<dbReference type="Gene3D" id="3.40.630.30">
    <property type="match status" value="2"/>
</dbReference>
<evidence type="ECO:0000256" key="1">
    <source>
        <dbReference type="ARBA" id="ARBA00004604"/>
    </source>
</evidence>
<evidence type="ECO:0000313" key="14">
    <source>
        <dbReference type="EMBL" id="KPJ18870.1"/>
    </source>
</evidence>
<feature type="domain" description="TcmA/NAT10 helicase" evidence="10">
    <location>
        <begin position="273"/>
        <end position="340"/>
    </location>
</feature>
<gene>
    <name evidence="14" type="ORF">RR48_05808</name>
</gene>
<keyword evidence="4" id="KW-0819">tRNA processing</keyword>
<proteinExistence type="predicted"/>
<evidence type="ECO:0000256" key="5">
    <source>
        <dbReference type="ARBA" id="ARBA00022741"/>
    </source>
</evidence>
<dbReference type="Pfam" id="PF13718">
    <property type="entry name" value="GNAT_acetyltr_2"/>
    <property type="match status" value="1"/>
</dbReference>
<dbReference type="Pfam" id="PF08351">
    <property type="entry name" value="TmcA_N"/>
    <property type="match status" value="1"/>
</dbReference>
<feature type="domain" description="N-acetyltransferase" evidence="12">
    <location>
        <begin position="473"/>
        <end position="587"/>
    </location>
</feature>
<feature type="compositionally biased region" description="Basic residues" evidence="9">
    <location>
        <begin position="780"/>
        <end position="791"/>
    </location>
</feature>
<dbReference type="EMBL" id="KQ459986">
    <property type="protein sequence ID" value="KPJ18870.1"/>
    <property type="molecule type" value="Genomic_DNA"/>
</dbReference>
<dbReference type="SUPFAM" id="SSF55729">
    <property type="entry name" value="Acyl-CoA N-acyltransferases (Nat)"/>
    <property type="match status" value="1"/>
</dbReference>
<dbReference type="CDD" id="cd04301">
    <property type="entry name" value="NAT_SF"/>
    <property type="match status" value="1"/>
</dbReference>
<evidence type="ECO:0000259" key="10">
    <source>
        <dbReference type="Pfam" id="PF05127"/>
    </source>
</evidence>
<evidence type="ECO:0000313" key="15">
    <source>
        <dbReference type="Proteomes" id="UP000053240"/>
    </source>
</evidence>
<feature type="domain" description="TmcA/NAT10 N-terminal" evidence="11">
    <location>
        <begin position="9"/>
        <end position="198"/>
    </location>
</feature>
<evidence type="ECO:0000256" key="8">
    <source>
        <dbReference type="ARBA" id="ARBA00023315"/>
    </source>
</evidence>
<comment type="subcellular location">
    <subcellularLocation>
        <location evidence="1">Nucleus</location>
        <location evidence="1">Nucleolus</location>
    </subcellularLocation>
</comment>
<dbReference type="GO" id="GO:1904812">
    <property type="term" value="P:rRNA acetylation involved in maturation of SSU-rRNA"/>
    <property type="evidence" value="ECO:0007669"/>
    <property type="project" value="TreeGrafter"/>
</dbReference>
<dbReference type="GO" id="GO:1990883">
    <property type="term" value="F:18S rRNA cytidine N-acetyltransferase activity"/>
    <property type="evidence" value="ECO:0007669"/>
    <property type="project" value="TreeGrafter"/>
</dbReference>
<accession>A0A0N0PEG0</accession>
<dbReference type="InterPro" id="IPR013562">
    <property type="entry name" value="TmcA/NAT10_N"/>
</dbReference>
<dbReference type="Pfam" id="PF13725">
    <property type="entry name" value="tRNA_bind_2"/>
    <property type="match status" value="1"/>
</dbReference>
<dbReference type="InterPro" id="IPR000182">
    <property type="entry name" value="GNAT_dom"/>
</dbReference>
<feature type="domain" description="Possible tRNA binding" evidence="13">
    <location>
        <begin position="630"/>
        <end position="745"/>
    </location>
</feature>
<keyword evidence="8" id="KW-0012">Acyltransferase</keyword>
<keyword evidence="2" id="KW-0698">rRNA processing</keyword>
<dbReference type="PANTHER" id="PTHR10925">
    <property type="entry name" value="N-ACETYLTRANSFERASE 10"/>
    <property type="match status" value="1"/>
</dbReference>
<keyword evidence="3" id="KW-0808">Transferase</keyword>
<evidence type="ECO:0008006" key="16">
    <source>
        <dbReference type="Google" id="ProtNLM"/>
    </source>
</evidence>
<dbReference type="GO" id="GO:0005524">
    <property type="term" value="F:ATP binding"/>
    <property type="evidence" value="ECO:0007669"/>
    <property type="project" value="UniProtKB-KW"/>
</dbReference>
<dbReference type="Proteomes" id="UP000053240">
    <property type="component" value="Unassembled WGS sequence"/>
</dbReference>
<feature type="compositionally biased region" description="Basic and acidic residues" evidence="9">
    <location>
        <begin position="759"/>
        <end position="779"/>
    </location>
</feature>
<dbReference type="InterPro" id="IPR007807">
    <property type="entry name" value="TcmA/NAT10_helicase"/>
</dbReference>
<dbReference type="GO" id="GO:0005730">
    <property type="term" value="C:nucleolus"/>
    <property type="evidence" value="ECO:0007669"/>
    <property type="project" value="UniProtKB-SubCell"/>
</dbReference>
<keyword evidence="6" id="KW-0067">ATP-binding</keyword>
<sequence length="791" mass="88464">MVKKKIDNRIRVMIENGVKLGHRTMFLLVGDKSRDQVPILYDMLVKSTVKSRPTVLWCYKNKDEAISNHGRKRAKKIAAGKLEVSEESLFDAFRVATTIHGRYYSESHAMLGQTYGVCVLQDFEALTPNLMARTIETVEGGGLIIFLLKTMDSLRQLHSITMDVHSRFKTEAHDTVVNRFNERFLLSLADNPRCLVLDDSLTVLPISSKTAQVEPVDVLPEKVNPKLTDLISSLSDSPPAGPLVALCRTYDQATALVALINTLADKQSRPPHCLTAARGRGKSACLGLAVAAAVALGYVNIYVTSPHPENLITLFEFVLKGLDACLYQEHIDYNIVRSTNPDFKKAIVRINIARNSRQTVQNVNYRTVRDSLGRGRKAAGDLIPWNICEQYGDKDFPKLSGARIVRIATHPSYQRMGYGKRALQQLAAYYSGDIPCLDETASDDEDKTNGQTDTLHTESIVPRTKPPTLLKRLTEMGYGKRALQQLAAYYSGDIPCLDETASDDEDKTNGQTDTLHTESIVPRTKPPTLLKRLTEVSPEHLDYLGTSFGLTESLLKFWKSQKYVPVYLSQKANELTGEHSCIMLRAMSEGTWLSEYSADFRRRFCRLLPRALRKLSASLALTTLLNDHVTVIFVAMGFQMKDVDDIASELGLPGSQILAKFYEACKKINATVNSVLEDTVAKEIGIDEKTADLNTEGPVKQSLNDELSKAAKELERKQRKELSRLMGEDLAQYRIRGSDLDWNNALATNKQKNIISVKSGEKRLGDDSKEIDDLIESHSNKKKKKKKHVRN</sequence>
<dbReference type="Pfam" id="PF05127">
    <property type="entry name" value="NAT10_TcmA_helicase"/>
    <property type="match status" value="1"/>
</dbReference>
<dbReference type="GO" id="GO:0008033">
    <property type="term" value="P:tRNA processing"/>
    <property type="evidence" value="ECO:0007669"/>
    <property type="project" value="UniProtKB-KW"/>
</dbReference>
<dbReference type="FunCoup" id="A0A0N0PEG0">
    <property type="interactions" value="1571"/>
</dbReference>
<dbReference type="GO" id="GO:0000049">
    <property type="term" value="F:tRNA binding"/>
    <property type="evidence" value="ECO:0007669"/>
    <property type="project" value="TreeGrafter"/>
</dbReference>
<keyword evidence="7" id="KW-0539">Nucleus</keyword>
<evidence type="ECO:0000256" key="9">
    <source>
        <dbReference type="SAM" id="MobiDB-lite"/>
    </source>
</evidence>
<dbReference type="STRING" id="76193.A0A0N0PEG0"/>
<evidence type="ECO:0000256" key="4">
    <source>
        <dbReference type="ARBA" id="ARBA00022694"/>
    </source>
</evidence>
<evidence type="ECO:0000256" key="6">
    <source>
        <dbReference type="ARBA" id="ARBA00022840"/>
    </source>
</evidence>
<dbReference type="AlphaFoldDB" id="A0A0N0PEG0"/>
<dbReference type="InterPro" id="IPR032672">
    <property type="entry name" value="TmcA/NAT10/Kre33"/>
</dbReference>
<organism evidence="14 15">
    <name type="scientific">Papilio machaon</name>
    <name type="common">Old World swallowtail butterfly</name>
    <dbReference type="NCBI Taxonomy" id="76193"/>
    <lineage>
        <taxon>Eukaryota</taxon>
        <taxon>Metazoa</taxon>
        <taxon>Ecdysozoa</taxon>
        <taxon>Arthropoda</taxon>
        <taxon>Hexapoda</taxon>
        <taxon>Insecta</taxon>
        <taxon>Pterygota</taxon>
        <taxon>Neoptera</taxon>
        <taxon>Endopterygota</taxon>
        <taxon>Lepidoptera</taxon>
        <taxon>Glossata</taxon>
        <taxon>Ditrysia</taxon>
        <taxon>Papilionoidea</taxon>
        <taxon>Papilionidae</taxon>
        <taxon>Papilioninae</taxon>
        <taxon>Papilio</taxon>
    </lineage>
</organism>
<protein>
    <recommendedName>
        <fullName evidence="16">RNA cytidine acetyltransferase</fullName>
    </recommendedName>
</protein>
<feature type="region of interest" description="Disordered" evidence="9">
    <location>
        <begin position="759"/>
        <end position="791"/>
    </location>
</feature>
<dbReference type="InterPro" id="IPR027992">
    <property type="entry name" value="tRNA_bind_dom"/>
</dbReference>
<evidence type="ECO:0000256" key="3">
    <source>
        <dbReference type="ARBA" id="ARBA00022679"/>
    </source>
</evidence>
<keyword evidence="15" id="KW-1185">Reference proteome</keyword>
<dbReference type="Gene3D" id="3.40.50.11040">
    <property type="match status" value="1"/>
</dbReference>
<evidence type="ECO:0000259" key="11">
    <source>
        <dbReference type="Pfam" id="PF08351"/>
    </source>
</evidence>
<reference evidence="14 15" key="1">
    <citation type="journal article" date="2015" name="Nat. Commun.">
        <title>Outbred genome sequencing and CRISPR/Cas9 gene editing in butterflies.</title>
        <authorList>
            <person name="Li X."/>
            <person name="Fan D."/>
            <person name="Zhang W."/>
            <person name="Liu G."/>
            <person name="Zhang L."/>
            <person name="Zhao L."/>
            <person name="Fang X."/>
            <person name="Chen L."/>
            <person name="Dong Y."/>
            <person name="Chen Y."/>
            <person name="Ding Y."/>
            <person name="Zhao R."/>
            <person name="Feng M."/>
            <person name="Zhu Y."/>
            <person name="Feng Y."/>
            <person name="Jiang X."/>
            <person name="Zhu D."/>
            <person name="Xiang H."/>
            <person name="Feng X."/>
            <person name="Li S."/>
            <person name="Wang J."/>
            <person name="Zhang G."/>
            <person name="Kronforst M.R."/>
            <person name="Wang W."/>
        </authorList>
    </citation>
    <scope>NUCLEOTIDE SEQUENCE [LARGE SCALE GENOMIC DNA]</scope>
    <source>
        <strain evidence="14">Ya'a_city_454_Pm</strain>
        <tissue evidence="14">Whole body</tissue>
    </source>
</reference>
<evidence type="ECO:0000256" key="2">
    <source>
        <dbReference type="ARBA" id="ARBA00022552"/>
    </source>
</evidence>
<evidence type="ECO:0000256" key="7">
    <source>
        <dbReference type="ARBA" id="ARBA00023242"/>
    </source>
</evidence>
<dbReference type="InterPro" id="IPR016181">
    <property type="entry name" value="Acyl_CoA_acyltransferase"/>
</dbReference>
<keyword evidence="5" id="KW-0547">Nucleotide-binding</keyword>
<name>A0A0N0PEG0_PAPMA</name>
<evidence type="ECO:0000259" key="12">
    <source>
        <dbReference type="Pfam" id="PF13718"/>
    </source>
</evidence>
<dbReference type="InParanoid" id="A0A0N0PEG0"/>
<evidence type="ECO:0000259" key="13">
    <source>
        <dbReference type="Pfam" id="PF13725"/>
    </source>
</evidence>
<dbReference type="PANTHER" id="PTHR10925:SF5">
    <property type="entry name" value="RNA CYTIDINE ACETYLTRANSFERASE"/>
    <property type="match status" value="1"/>
</dbReference>